<dbReference type="GO" id="GO:0009003">
    <property type="term" value="F:signal peptidase activity"/>
    <property type="evidence" value="ECO:0007669"/>
    <property type="project" value="UniProtKB-EC"/>
</dbReference>
<proteinExistence type="inferred from homology"/>
<dbReference type="InterPro" id="IPR019758">
    <property type="entry name" value="Pept_S26A_signal_pept_1_CS"/>
</dbReference>
<keyword evidence="7" id="KW-0472">Membrane</keyword>
<comment type="catalytic activity">
    <reaction evidence="1 7">
        <text>Cleavage of hydrophobic, N-terminal signal or leader sequences from secreted and periplasmic proteins.</text>
        <dbReference type="EC" id="3.4.21.89"/>
    </reaction>
</comment>
<gene>
    <name evidence="9" type="primary">lepB</name>
    <name evidence="9" type="ORF">FYJ82_05305</name>
</gene>
<dbReference type="EC" id="3.4.21.89" evidence="4 7"/>
<dbReference type="InterPro" id="IPR000223">
    <property type="entry name" value="Pept_S26A_signal_pept_1"/>
</dbReference>
<evidence type="ECO:0000256" key="1">
    <source>
        <dbReference type="ARBA" id="ARBA00000677"/>
    </source>
</evidence>
<evidence type="ECO:0000256" key="4">
    <source>
        <dbReference type="ARBA" id="ARBA00013208"/>
    </source>
</evidence>
<dbReference type="PANTHER" id="PTHR43390:SF1">
    <property type="entry name" value="CHLOROPLAST PROCESSING PEPTIDASE"/>
    <property type="match status" value="1"/>
</dbReference>
<feature type="active site" evidence="6">
    <location>
        <position position="64"/>
    </location>
</feature>
<dbReference type="CDD" id="cd06530">
    <property type="entry name" value="S26_SPase_I"/>
    <property type="match status" value="1"/>
</dbReference>
<evidence type="ECO:0000256" key="5">
    <source>
        <dbReference type="ARBA" id="ARBA00022801"/>
    </source>
</evidence>
<dbReference type="PRINTS" id="PR00727">
    <property type="entry name" value="LEADERPTASE"/>
</dbReference>
<name>A0A6N7WPF4_STRAY</name>
<keyword evidence="7" id="KW-1133">Transmembrane helix</keyword>
<keyword evidence="7" id="KW-0645">Protease</keyword>
<dbReference type="PROSITE" id="PS00761">
    <property type="entry name" value="SPASE_I_3"/>
    <property type="match status" value="1"/>
</dbReference>
<dbReference type="Pfam" id="PF10502">
    <property type="entry name" value="Peptidase_S26"/>
    <property type="match status" value="1"/>
</dbReference>
<dbReference type="GO" id="GO:0004252">
    <property type="term" value="F:serine-type endopeptidase activity"/>
    <property type="evidence" value="ECO:0007669"/>
    <property type="project" value="InterPro"/>
</dbReference>
<dbReference type="GO" id="GO:0005886">
    <property type="term" value="C:plasma membrane"/>
    <property type="evidence" value="ECO:0007669"/>
    <property type="project" value="UniProtKB-SubCell"/>
</dbReference>
<evidence type="ECO:0000256" key="2">
    <source>
        <dbReference type="ARBA" id="ARBA00004401"/>
    </source>
</evidence>
<evidence type="ECO:0000256" key="3">
    <source>
        <dbReference type="ARBA" id="ARBA00009370"/>
    </source>
</evidence>
<feature type="transmembrane region" description="Helical" evidence="7">
    <location>
        <begin position="33"/>
        <end position="58"/>
    </location>
</feature>
<dbReference type="InterPro" id="IPR019533">
    <property type="entry name" value="Peptidase_S26"/>
</dbReference>
<evidence type="ECO:0000256" key="7">
    <source>
        <dbReference type="RuleBase" id="RU362042"/>
    </source>
</evidence>
<reference evidence="9 10" key="1">
    <citation type="submission" date="2019-08" db="EMBL/GenBank/DDBJ databases">
        <title>In-depth cultivation of the pig gut microbiome towards novel bacterial diversity and tailored functional studies.</title>
        <authorList>
            <person name="Wylensek D."/>
            <person name="Hitch T.C.A."/>
            <person name="Clavel T."/>
        </authorList>
    </citation>
    <scope>NUCLEOTIDE SEQUENCE [LARGE SCALE GENOMIC DNA]</scope>
    <source>
        <strain evidence="9 10">BL-178-WT-3A</strain>
    </source>
</reference>
<dbReference type="PANTHER" id="PTHR43390">
    <property type="entry name" value="SIGNAL PEPTIDASE I"/>
    <property type="match status" value="1"/>
</dbReference>
<dbReference type="InterPro" id="IPR036286">
    <property type="entry name" value="LexA/Signal_pep-like_sf"/>
</dbReference>
<dbReference type="AlphaFoldDB" id="A0A6N7WPF4"/>
<accession>A0A6N7WPF4</accession>
<dbReference type="EMBL" id="VUNP01000018">
    <property type="protein sequence ID" value="MST53813.1"/>
    <property type="molecule type" value="Genomic_DNA"/>
</dbReference>
<sequence>MKKNDEILSSANIANIENLYRTSKYRRDLRKNIVNTVFMLMVIAAFAILTSVLFFPILRIYGKSMSGTLDAGDLIVSFRTSHFDTGDIVAFYYNNNVLVKRVIAEEGDWVDMDSKGNVYVNQKKLNEPYLKSKGYGETNITFPYQVPEGQLFVMGDNRKVSIDSRNTSIGTVSNEQVVGKLLFRIWPLSKFRLLT</sequence>
<feature type="active site" evidence="6">
    <location>
        <position position="100"/>
    </location>
</feature>
<organism evidence="9 10">
    <name type="scientific">Streptococcus alactolyticus</name>
    <dbReference type="NCBI Taxonomy" id="29389"/>
    <lineage>
        <taxon>Bacteria</taxon>
        <taxon>Bacillati</taxon>
        <taxon>Bacillota</taxon>
        <taxon>Bacilli</taxon>
        <taxon>Lactobacillales</taxon>
        <taxon>Streptococcaceae</taxon>
        <taxon>Streptococcus</taxon>
    </lineage>
</organism>
<dbReference type="GO" id="GO:0006465">
    <property type="term" value="P:signal peptide processing"/>
    <property type="evidence" value="ECO:0007669"/>
    <property type="project" value="InterPro"/>
</dbReference>
<feature type="domain" description="Peptidase S26" evidence="8">
    <location>
        <begin position="36"/>
        <end position="186"/>
    </location>
</feature>
<comment type="caution">
    <text evidence="9">The sequence shown here is derived from an EMBL/GenBank/DDBJ whole genome shotgun (WGS) entry which is preliminary data.</text>
</comment>
<evidence type="ECO:0000256" key="6">
    <source>
        <dbReference type="PIRSR" id="PIRSR600223-1"/>
    </source>
</evidence>
<dbReference type="OrthoDB" id="9802919at2"/>
<dbReference type="Gene3D" id="2.10.109.10">
    <property type="entry name" value="Umud Fragment, subunit A"/>
    <property type="match status" value="1"/>
</dbReference>
<dbReference type="NCBIfam" id="TIGR02227">
    <property type="entry name" value="sigpep_I_bact"/>
    <property type="match status" value="1"/>
</dbReference>
<evidence type="ECO:0000313" key="9">
    <source>
        <dbReference type="EMBL" id="MST53813.1"/>
    </source>
</evidence>
<dbReference type="SUPFAM" id="SSF51306">
    <property type="entry name" value="LexA/Signal peptidase"/>
    <property type="match status" value="1"/>
</dbReference>
<keyword evidence="5 7" id="KW-0378">Hydrolase</keyword>
<evidence type="ECO:0000313" key="10">
    <source>
        <dbReference type="Proteomes" id="UP000471052"/>
    </source>
</evidence>
<protein>
    <recommendedName>
        <fullName evidence="4 7">Signal peptidase I</fullName>
        <ecNumber evidence="4 7">3.4.21.89</ecNumber>
    </recommendedName>
</protein>
<dbReference type="Proteomes" id="UP000471052">
    <property type="component" value="Unassembled WGS sequence"/>
</dbReference>
<evidence type="ECO:0000259" key="8">
    <source>
        <dbReference type="Pfam" id="PF10502"/>
    </source>
</evidence>
<comment type="subcellular location">
    <subcellularLocation>
        <location evidence="2">Cell membrane</location>
        <topology evidence="2">Single-pass type II membrane protein</topology>
    </subcellularLocation>
    <subcellularLocation>
        <location evidence="7">Membrane</location>
        <topology evidence="7">Single-pass type II membrane protein</topology>
    </subcellularLocation>
</comment>
<keyword evidence="7" id="KW-0812">Transmembrane</keyword>
<comment type="similarity">
    <text evidence="3 7">Belongs to the peptidase S26 family.</text>
</comment>